<keyword evidence="3" id="KW-1185">Reference proteome</keyword>
<dbReference type="AlphaFoldDB" id="A0A178MNE3"/>
<dbReference type="Proteomes" id="UP000078428">
    <property type="component" value="Unassembled WGS sequence"/>
</dbReference>
<evidence type="ECO:0000313" key="2">
    <source>
        <dbReference type="EMBL" id="OAN49454.1"/>
    </source>
</evidence>
<feature type="region of interest" description="Disordered" evidence="1">
    <location>
        <begin position="168"/>
        <end position="195"/>
    </location>
</feature>
<dbReference type="STRING" id="1285242.A6A04_19420"/>
<accession>A0A178MNE3</accession>
<dbReference type="EMBL" id="LWQT01000063">
    <property type="protein sequence ID" value="OAN49454.1"/>
    <property type="molecule type" value="Genomic_DNA"/>
</dbReference>
<evidence type="ECO:0000313" key="3">
    <source>
        <dbReference type="Proteomes" id="UP000078428"/>
    </source>
</evidence>
<protein>
    <submittedName>
        <fullName evidence="2">Uncharacterized protein</fullName>
    </submittedName>
</protein>
<reference evidence="2 3" key="1">
    <citation type="submission" date="2016-04" db="EMBL/GenBank/DDBJ databases">
        <title>Draft genome sequence of freshwater magnetotactic bacteria Magnetospirillum marisnigri SP-1 and Magnetospirillum moscoviense BB-1.</title>
        <authorList>
            <person name="Koziaeva V."/>
            <person name="Dziuba M.V."/>
            <person name="Ivanov T.M."/>
            <person name="Kuznetsov B."/>
            <person name="Grouzdev D.S."/>
        </authorList>
    </citation>
    <scope>NUCLEOTIDE SEQUENCE [LARGE SCALE GENOMIC DNA]</scope>
    <source>
        <strain evidence="2 3">SP-1</strain>
    </source>
</reference>
<organism evidence="2 3">
    <name type="scientific">Paramagnetospirillum marisnigri</name>
    <dbReference type="NCBI Taxonomy" id="1285242"/>
    <lineage>
        <taxon>Bacteria</taxon>
        <taxon>Pseudomonadati</taxon>
        <taxon>Pseudomonadota</taxon>
        <taxon>Alphaproteobacteria</taxon>
        <taxon>Rhodospirillales</taxon>
        <taxon>Magnetospirillaceae</taxon>
        <taxon>Paramagnetospirillum</taxon>
    </lineage>
</organism>
<evidence type="ECO:0000256" key="1">
    <source>
        <dbReference type="SAM" id="MobiDB-lite"/>
    </source>
</evidence>
<proteinExistence type="predicted"/>
<comment type="caution">
    <text evidence="2">The sequence shown here is derived from an EMBL/GenBank/DDBJ whole genome shotgun (WGS) entry which is preliminary data.</text>
</comment>
<sequence length="195" mass="20960">MGQTKNRQSQSLTKGSEADDYQMVLIGRALSGKPVHRMPCQQIAGCDLSQGEQAQLALATLAQCFHLGFQLATEAGVMNMGKNPQRWSLTVVNLPGSHHGGVEVTSVALIGGQNGRGMFEPQIRKATGSVLGQNGKPPVKRLNEAWIIWRTYTKRGIATCKSLAQQMQAHGRQADDDEVLPPAQDSGRPDAASKS</sequence>
<gene>
    <name evidence="2" type="ORF">A6A04_19420</name>
</gene>
<name>A0A178MNE3_9PROT</name>